<keyword evidence="6" id="KW-1185">Reference proteome</keyword>
<protein>
    <submittedName>
        <fullName evidence="5">Patched domain-containing protein</fullName>
    </submittedName>
</protein>
<feature type="compositionally biased region" description="Polar residues" evidence="2">
    <location>
        <begin position="735"/>
        <end position="757"/>
    </location>
</feature>
<dbReference type="PROSITE" id="PS50156">
    <property type="entry name" value="SSD"/>
    <property type="match status" value="2"/>
</dbReference>
<dbReference type="Pfam" id="PF12349">
    <property type="entry name" value="Sterol-sensing"/>
    <property type="match status" value="1"/>
</dbReference>
<proteinExistence type="inferred from homology"/>
<feature type="region of interest" description="Disordered" evidence="2">
    <location>
        <begin position="729"/>
        <end position="757"/>
    </location>
</feature>
<dbReference type="Proteomes" id="UP000762676">
    <property type="component" value="Unassembled WGS sequence"/>
</dbReference>
<dbReference type="GO" id="GO:0016020">
    <property type="term" value="C:membrane"/>
    <property type="evidence" value="ECO:0007669"/>
    <property type="project" value="TreeGrafter"/>
</dbReference>
<dbReference type="SUPFAM" id="SSF82866">
    <property type="entry name" value="Multidrug efflux transporter AcrB transmembrane domain"/>
    <property type="match status" value="2"/>
</dbReference>
<feature type="transmembrane region" description="Helical" evidence="3">
    <location>
        <begin position="246"/>
        <end position="270"/>
    </location>
</feature>
<dbReference type="EMBL" id="BMAT01005369">
    <property type="protein sequence ID" value="GFR92001.1"/>
    <property type="molecule type" value="Genomic_DNA"/>
</dbReference>
<dbReference type="PANTHER" id="PTHR10796">
    <property type="entry name" value="PATCHED-RELATED"/>
    <property type="match status" value="1"/>
</dbReference>
<feature type="domain" description="SSD" evidence="4">
    <location>
        <begin position="541"/>
        <end position="660"/>
    </location>
</feature>
<feature type="transmembrane region" description="Helical" evidence="3">
    <location>
        <begin position="564"/>
        <end position="588"/>
    </location>
</feature>
<gene>
    <name evidence="5" type="ORF">ElyMa_002607000</name>
</gene>
<feature type="transmembrane region" description="Helical" evidence="3">
    <location>
        <begin position="538"/>
        <end position="558"/>
    </location>
</feature>
<feature type="transmembrane region" description="Helical" evidence="3">
    <location>
        <begin position="638"/>
        <end position="661"/>
    </location>
</feature>
<evidence type="ECO:0000256" key="2">
    <source>
        <dbReference type="SAM" id="MobiDB-lite"/>
    </source>
</evidence>
<evidence type="ECO:0000259" key="4">
    <source>
        <dbReference type="PROSITE" id="PS50156"/>
    </source>
</evidence>
<reference evidence="5 6" key="1">
    <citation type="journal article" date="2021" name="Elife">
        <title>Chloroplast acquisition without the gene transfer in kleptoplastic sea slugs, Plakobranchus ocellatus.</title>
        <authorList>
            <person name="Maeda T."/>
            <person name="Takahashi S."/>
            <person name="Yoshida T."/>
            <person name="Shimamura S."/>
            <person name="Takaki Y."/>
            <person name="Nagai Y."/>
            <person name="Toyoda A."/>
            <person name="Suzuki Y."/>
            <person name="Arimoto A."/>
            <person name="Ishii H."/>
            <person name="Satoh N."/>
            <person name="Nishiyama T."/>
            <person name="Hasebe M."/>
            <person name="Maruyama T."/>
            <person name="Minagawa J."/>
            <person name="Obokata J."/>
            <person name="Shigenobu S."/>
        </authorList>
    </citation>
    <scope>NUCLEOTIDE SEQUENCE [LARGE SCALE GENOMIC DNA]</scope>
</reference>
<feature type="transmembrane region" description="Helical" evidence="3">
    <location>
        <begin position="512"/>
        <end position="531"/>
    </location>
</feature>
<feature type="transmembrane region" description="Helical" evidence="3">
    <location>
        <begin position="140"/>
        <end position="161"/>
    </location>
</feature>
<keyword evidence="3" id="KW-0472">Membrane</keyword>
<dbReference type="Gene3D" id="1.20.1640.10">
    <property type="entry name" value="Multidrug efflux transporter AcrB transmembrane domain"/>
    <property type="match status" value="2"/>
</dbReference>
<sequence>MCSTHYLIFLGLIRAGSICVVYSILEIWSYNSTHIRSLTQDQIISDINSVTTSPVYGNAIDVSTYLGTTTTNSSGSVTSAQAAVMTWLTVDDDEMEANTESWEDEFINLGLAGHSDITTVYVMARKSFREEARKAAFSDAILLIGGHFVVVVFVVTVLGNFNFMEQKMWLTVAGFISIGFAELVSISISSAVGQAYGPIQSVLPFLLLGLGVDDMFVIIRALNCLSPEEQALDIPHKMAAVLRHAGVSITVTSLTDFVAFIIGATTVIPALRSFCIYAAFGIATLYVLQAIFFTSFLTFDLRRLQKRRDACLFCCVTHPSPPYTPNECSKKQMVPFIFKHGLAQIITKFPVKIVVVLVSLGLLSVNIYGVVHLEQFFDRNWLLNDGSYAKNFITAMDKHFPDSGLTGYVFCGNVDYWGRQTEFEALGTAMDSSSVIYDSSTDSWFSALTSWLSSTTDTDVIALLDANKYPVSEEAFMNLTYKLTTEIATRTNGYIVFSSTSGLDITVIQQELYRNVGLAMIAVFIVTLLLIANMRTSLWVFFTVVSTLVDVAGTMYYWGLTIDMVTSVILITSVGLSVDYSAHIGHAFMTVSGTRQERIRHTIEEMGPAVFYGGFSTFLAFSLLTISDSYVFRTFFELNFLVVLYGLFNGLVLLPVLLSWFGSLPQALPDDDGDGGTPDKTDSPGGELSLVKDQGLGHVVIVDNTKGVETNGLGINKEKHSLGVISLEDDRGLPSPSSLPEYTSRQASTVDITPVQS</sequence>
<dbReference type="AlphaFoldDB" id="A0AAV4H5U9"/>
<feature type="transmembrane region" description="Helical" evidence="3">
    <location>
        <begin position="609"/>
        <end position="632"/>
    </location>
</feature>
<evidence type="ECO:0000256" key="1">
    <source>
        <dbReference type="ARBA" id="ARBA00005585"/>
    </source>
</evidence>
<feature type="transmembrane region" description="Helical" evidence="3">
    <location>
        <begin position="276"/>
        <end position="299"/>
    </location>
</feature>
<comment type="similarity">
    <text evidence="1">Belongs to the patched family.</text>
</comment>
<evidence type="ECO:0000313" key="6">
    <source>
        <dbReference type="Proteomes" id="UP000762676"/>
    </source>
</evidence>
<evidence type="ECO:0000256" key="3">
    <source>
        <dbReference type="SAM" id="Phobius"/>
    </source>
</evidence>
<evidence type="ECO:0000313" key="5">
    <source>
        <dbReference type="EMBL" id="GFR92001.1"/>
    </source>
</evidence>
<keyword evidence="3" id="KW-0812">Transmembrane</keyword>
<accession>A0AAV4H5U9</accession>
<comment type="caution">
    <text evidence="5">The sequence shown here is derived from an EMBL/GenBank/DDBJ whole genome shotgun (WGS) entry which is preliminary data.</text>
</comment>
<dbReference type="InterPro" id="IPR000731">
    <property type="entry name" value="SSD"/>
</dbReference>
<dbReference type="PANTHER" id="PTHR10796:SF130">
    <property type="entry name" value="PATCHED DOMAIN-CONTAINING PROTEIN 3-LIKE PROTEIN"/>
    <property type="match status" value="1"/>
</dbReference>
<dbReference type="InterPro" id="IPR051697">
    <property type="entry name" value="Patched_domain-protein"/>
</dbReference>
<feature type="region of interest" description="Disordered" evidence="2">
    <location>
        <begin position="669"/>
        <end position="688"/>
    </location>
</feature>
<feature type="transmembrane region" description="Helical" evidence="3">
    <location>
        <begin position="168"/>
        <end position="196"/>
    </location>
</feature>
<feature type="domain" description="SSD" evidence="4">
    <location>
        <begin position="139"/>
        <end position="299"/>
    </location>
</feature>
<dbReference type="InterPro" id="IPR053958">
    <property type="entry name" value="HMGCR/SNAP/NPC1-like_SSD"/>
</dbReference>
<keyword evidence="3" id="KW-1133">Transmembrane helix</keyword>
<feature type="transmembrane region" description="Helical" evidence="3">
    <location>
        <begin position="7"/>
        <end position="25"/>
    </location>
</feature>
<name>A0AAV4H5U9_9GAST</name>
<feature type="transmembrane region" description="Helical" evidence="3">
    <location>
        <begin position="202"/>
        <end position="225"/>
    </location>
</feature>
<organism evidence="5 6">
    <name type="scientific">Elysia marginata</name>
    <dbReference type="NCBI Taxonomy" id="1093978"/>
    <lineage>
        <taxon>Eukaryota</taxon>
        <taxon>Metazoa</taxon>
        <taxon>Spiralia</taxon>
        <taxon>Lophotrochozoa</taxon>
        <taxon>Mollusca</taxon>
        <taxon>Gastropoda</taxon>
        <taxon>Heterobranchia</taxon>
        <taxon>Euthyneura</taxon>
        <taxon>Panpulmonata</taxon>
        <taxon>Sacoglossa</taxon>
        <taxon>Placobranchoidea</taxon>
        <taxon>Plakobranchidae</taxon>
        <taxon>Elysia</taxon>
    </lineage>
</organism>